<organism evidence="2 3">
    <name type="scientific">Fretibacterium fastidiosum</name>
    <dbReference type="NCBI Taxonomy" id="651822"/>
    <lineage>
        <taxon>Bacteria</taxon>
        <taxon>Thermotogati</taxon>
        <taxon>Synergistota</taxon>
        <taxon>Synergistia</taxon>
        <taxon>Synergistales</taxon>
        <taxon>Aminobacteriaceae</taxon>
        <taxon>Fretibacterium</taxon>
    </lineage>
</organism>
<gene>
    <name evidence="2" type="ORF">SY1_05200</name>
</gene>
<dbReference type="AlphaFoldDB" id="A0AB94IW16"/>
<keyword evidence="3" id="KW-1185">Reference proteome</keyword>
<evidence type="ECO:0000313" key="2">
    <source>
        <dbReference type="EMBL" id="CBL27933.1"/>
    </source>
</evidence>
<name>A0AB94IW16_9BACT</name>
<feature type="compositionally biased region" description="Low complexity" evidence="1">
    <location>
        <begin position="45"/>
        <end position="57"/>
    </location>
</feature>
<evidence type="ECO:0000256" key="1">
    <source>
        <dbReference type="SAM" id="MobiDB-lite"/>
    </source>
</evidence>
<evidence type="ECO:0000313" key="3">
    <source>
        <dbReference type="Proteomes" id="UP000008957"/>
    </source>
</evidence>
<feature type="compositionally biased region" description="Low complexity" evidence="1">
    <location>
        <begin position="64"/>
        <end position="91"/>
    </location>
</feature>
<reference evidence="2 3" key="2">
    <citation type="submission" date="2010-03" db="EMBL/GenBank/DDBJ databases">
        <authorList>
            <person name="Pajon A."/>
        </authorList>
    </citation>
    <scope>NUCLEOTIDE SEQUENCE [LARGE SCALE GENOMIC DNA]</scope>
    <source>
        <strain evidence="2 3">SGP1</strain>
    </source>
</reference>
<feature type="region of interest" description="Disordered" evidence="1">
    <location>
        <begin position="1"/>
        <end position="91"/>
    </location>
</feature>
<reference evidence="3" key="1">
    <citation type="submission" date="2010-03" db="EMBL/GenBank/DDBJ databases">
        <title>The genome sequence of Synergistetes sp. SGP1.</title>
        <authorList>
            <consortium name="metaHIT consortium -- http://www.metahit.eu/"/>
            <person name="Pajon A."/>
            <person name="Turner K."/>
            <person name="Parkhill J."/>
            <person name="Wade W."/>
            <person name="Vartoukian S."/>
        </authorList>
    </citation>
    <scope>NUCLEOTIDE SEQUENCE [LARGE SCALE GENOMIC DNA]</scope>
    <source>
        <strain evidence="3">SGP1</strain>
    </source>
</reference>
<protein>
    <submittedName>
        <fullName evidence="2">Uncharacterized protein</fullName>
    </submittedName>
</protein>
<dbReference type="EMBL" id="FP929056">
    <property type="protein sequence ID" value="CBL27933.1"/>
    <property type="molecule type" value="Genomic_DNA"/>
</dbReference>
<dbReference type="Proteomes" id="UP000008957">
    <property type="component" value="Chromosome"/>
</dbReference>
<accession>A0AB94IW16</accession>
<dbReference type="RefSeq" id="WP_015556080.1">
    <property type="nucleotide sequence ID" value="NC_021038.1"/>
</dbReference>
<sequence length="91" mass="9325">MSTIQSRGRRGRGDRITSVSPSCGVPSRGLSPSFPKIVTGEPTRGAKPPKGPVPAAASREKKAPAAAAGATVTAGTRLRMRPRPSSTSTSR</sequence>
<proteinExistence type="predicted"/>
<dbReference type="KEGG" id="sbr:SY1_05200"/>